<feature type="repeat" description="ANK" evidence="1">
    <location>
        <begin position="205"/>
        <end position="237"/>
    </location>
</feature>
<dbReference type="OrthoDB" id="194358at2759"/>
<dbReference type="SUPFAM" id="SSF48403">
    <property type="entry name" value="Ankyrin repeat"/>
    <property type="match status" value="1"/>
</dbReference>
<reference evidence="2" key="1">
    <citation type="submission" date="2020-01" db="EMBL/GenBank/DDBJ databases">
        <title>Genome Sequencing of Three Apophysomyces-Like Fungal Strains Confirms a Novel Fungal Genus in the Mucoromycota with divergent Burkholderia-like Endosymbiotic Bacteria.</title>
        <authorList>
            <person name="Stajich J.E."/>
            <person name="Macias A.M."/>
            <person name="Carter-House D."/>
            <person name="Lovett B."/>
            <person name="Kasson L.R."/>
            <person name="Berry K."/>
            <person name="Grigoriev I."/>
            <person name="Chang Y."/>
            <person name="Spatafora J."/>
            <person name="Kasson M.T."/>
        </authorList>
    </citation>
    <scope>NUCLEOTIDE SEQUENCE</scope>
    <source>
        <strain evidence="2">NRRL A-21654</strain>
    </source>
</reference>
<protein>
    <recommendedName>
        <fullName evidence="4">Ankyrin repeat protein</fullName>
    </recommendedName>
</protein>
<proteinExistence type="predicted"/>
<dbReference type="PROSITE" id="PS50088">
    <property type="entry name" value="ANK_REPEAT"/>
    <property type="match status" value="2"/>
</dbReference>
<dbReference type="InterPro" id="IPR036770">
    <property type="entry name" value="Ankyrin_rpt-contain_sf"/>
</dbReference>
<evidence type="ECO:0000313" key="3">
    <source>
        <dbReference type="Proteomes" id="UP000605846"/>
    </source>
</evidence>
<dbReference type="Pfam" id="PF00023">
    <property type="entry name" value="Ank"/>
    <property type="match status" value="1"/>
</dbReference>
<dbReference type="EMBL" id="JABAYA010000098">
    <property type="protein sequence ID" value="KAF7725372.1"/>
    <property type="molecule type" value="Genomic_DNA"/>
</dbReference>
<feature type="repeat" description="ANK" evidence="1">
    <location>
        <begin position="300"/>
        <end position="328"/>
    </location>
</feature>
<evidence type="ECO:0000256" key="1">
    <source>
        <dbReference type="PROSITE-ProRule" id="PRU00023"/>
    </source>
</evidence>
<keyword evidence="1" id="KW-0040">ANK repeat</keyword>
<dbReference type="InterPro" id="IPR002110">
    <property type="entry name" value="Ankyrin_rpt"/>
</dbReference>
<dbReference type="Pfam" id="PF12796">
    <property type="entry name" value="Ank_2"/>
    <property type="match status" value="1"/>
</dbReference>
<name>A0A8H7BLK8_9FUNG</name>
<dbReference type="AlphaFoldDB" id="A0A8H7BLK8"/>
<evidence type="ECO:0000313" key="2">
    <source>
        <dbReference type="EMBL" id="KAF7725372.1"/>
    </source>
</evidence>
<dbReference type="SMART" id="SM00248">
    <property type="entry name" value="ANK"/>
    <property type="match status" value="6"/>
</dbReference>
<gene>
    <name evidence="2" type="ORF">EC973_009639</name>
</gene>
<evidence type="ECO:0008006" key="4">
    <source>
        <dbReference type="Google" id="ProtNLM"/>
    </source>
</evidence>
<organism evidence="2 3">
    <name type="scientific">Apophysomyces ossiformis</name>
    <dbReference type="NCBI Taxonomy" id="679940"/>
    <lineage>
        <taxon>Eukaryota</taxon>
        <taxon>Fungi</taxon>
        <taxon>Fungi incertae sedis</taxon>
        <taxon>Mucoromycota</taxon>
        <taxon>Mucoromycotina</taxon>
        <taxon>Mucoromycetes</taxon>
        <taxon>Mucorales</taxon>
        <taxon>Mucorineae</taxon>
        <taxon>Mucoraceae</taxon>
        <taxon>Apophysomyces</taxon>
    </lineage>
</organism>
<keyword evidence="3" id="KW-1185">Reference proteome</keyword>
<dbReference type="PANTHER" id="PTHR46224:SF64">
    <property type="entry name" value="IQ MOTIF AND ANKYRIN REPEAT DOMAIN-CONTAINING PROTEIN 1"/>
    <property type="match status" value="1"/>
</dbReference>
<accession>A0A8H7BLK8</accession>
<dbReference type="Proteomes" id="UP000605846">
    <property type="component" value="Unassembled WGS sequence"/>
</dbReference>
<dbReference type="InterPro" id="IPR051616">
    <property type="entry name" value="Cul2-RING_E3_ligase_SR"/>
</dbReference>
<dbReference type="Gene3D" id="1.25.40.20">
    <property type="entry name" value="Ankyrin repeat-containing domain"/>
    <property type="match status" value="2"/>
</dbReference>
<comment type="caution">
    <text evidence="2">The sequence shown here is derived from an EMBL/GenBank/DDBJ whole genome shotgun (WGS) entry which is preliminary data.</text>
</comment>
<sequence length="381" mass="42530">MSRLCDLPVELQTAIFVLAQNPQFAVVSRFYWHLSQSSVVRAHYLLHRFGPAAALGERAMACRMVNLDVIDNLFKLKCDPAADDNWLFWKACERNDSKLGHIILQAITDPKTRSHFLNIAATNGATNLIDLLIRVYHVDINQPNGDCLALALACTENQIETVRHLMTYYGCDVHGHRERHLRRACLQGYSELVELLLPGADVHAYNDAALQNATHRGHWKIVEQLLQAGADPQANRNAPLLSAISNGDIRSLRSLLDAGANPRWNQSWPLRLACRRDCPVVVEILLQQEGVDPNTGRGMPLRDALRAQKIEMVQVLLKHGADPNSMGAIRGLQSVIRKNDLSLAQLMAKAGARLDHSSILACDVSNEMRNMLTVWCQQHTS</sequence>
<dbReference type="PANTHER" id="PTHR46224">
    <property type="entry name" value="ANKYRIN REPEAT FAMILY PROTEIN"/>
    <property type="match status" value="1"/>
</dbReference>